<accession>A0ABN8N5B4</accession>
<dbReference type="EMBL" id="CALNXK010000010">
    <property type="protein sequence ID" value="CAH3042863.1"/>
    <property type="molecule type" value="Genomic_DNA"/>
</dbReference>
<dbReference type="InterPro" id="IPR002213">
    <property type="entry name" value="UDP_glucos_trans"/>
</dbReference>
<keyword evidence="3" id="KW-0808">Transferase</keyword>
<sequence>YQVVLVVGDHLTYAAKDENVKWFKCAETVKTLDVKNLYNMPQLMHDYCDAKFSDQAIVEEIKSADLVIGDGMYLCSALIADKFSLPHVTVLESSLTSATGTMPYNVADLPSYLPQFGTGMTDKMNFLQRAMNTFYWLKYRAIFPLYLKIAFLDLKEKHSITPEKSLEQTMQRVDLVLVQTEAFDYPRPIVPNVKSVGPLLASPAKPLPDDLEEFVKGAGDKGVILVSFGSILGDIDDASVKAMAAVFSSVPQRVIWKINTEGKDLKLKSNVKASPWLPQNDILGHPNTRLFIGHAGMNGMMEAGYHGVPMICVPFFGDQFDNAVAAKHLGLAEIVYKESITEENLAKAINTVLNNSSYRQSAGRISKMIRHHPRTPVQQAADWIEYTQAMGGLPHLRPRGLDLPFYQLYLLDVILIASALLVGAFIFVGDTETFTHKEPLAIPVKTSESFKKVMQMIGKAVGKSGKNAVNEMRGLASLQNLYCDDFLSNNEVMKGAGNADLIVGDSLYICGSLIAAKFSLPFVTVFTNSLSAPTAHAYGLPLTPSYVPQFKSALSDQLSFITRIQNVYHWILNYWAYYNGIVPYFQDLKDRYKIEPDKSLHVILNRVDLIIGQMGFFLDYPRPVLPNTRVVGPLLTSPPKPVSAELETFMQSSEDSGVILVSFGSTLSSVSSVDNTILSVMVNAFAKLSQKIIWKLSEAEANSIALSDNIKIASWLPQNDILGHPKTRLFFGHAGLNGMFESIYHGVPMICSPFFGDQFDNSQAAKSAGFAESLNLREVTSEELVSVIQTVLTDPRYRESAQRISKSIKQLPRTPVQEAADWIEYTQAQGGLPYLRPRGLDLPFYQLYLLDILLLIFMVVLSAFIIVRFLFRFITSLFMVKTKEKTL</sequence>
<dbReference type="InterPro" id="IPR050271">
    <property type="entry name" value="UDP-glycosyltransferase"/>
</dbReference>
<keyword evidence="6" id="KW-1185">Reference proteome</keyword>
<feature type="non-terminal residue" evidence="5">
    <location>
        <position position="1"/>
    </location>
</feature>
<evidence type="ECO:0000256" key="2">
    <source>
        <dbReference type="ARBA" id="ARBA00022676"/>
    </source>
</evidence>
<dbReference type="Pfam" id="PF00201">
    <property type="entry name" value="UDPGT"/>
    <property type="match status" value="2"/>
</dbReference>
<dbReference type="PANTHER" id="PTHR48043">
    <property type="entry name" value="EG:EG0003.4 PROTEIN-RELATED"/>
    <property type="match status" value="1"/>
</dbReference>
<protein>
    <recommendedName>
        <fullName evidence="7">UDP-glucuronosyltransferase</fullName>
    </recommendedName>
</protein>
<dbReference type="PROSITE" id="PS00375">
    <property type="entry name" value="UDPGT"/>
    <property type="match status" value="1"/>
</dbReference>
<evidence type="ECO:0000256" key="1">
    <source>
        <dbReference type="ARBA" id="ARBA00009995"/>
    </source>
</evidence>
<evidence type="ECO:0000313" key="5">
    <source>
        <dbReference type="EMBL" id="CAH3042863.1"/>
    </source>
</evidence>
<dbReference type="SUPFAM" id="SSF53756">
    <property type="entry name" value="UDP-Glycosyltransferase/glycogen phosphorylase"/>
    <property type="match status" value="2"/>
</dbReference>
<name>A0ABN8N5B4_9CNID</name>
<dbReference type="Gene3D" id="3.40.50.2000">
    <property type="entry name" value="Glycogen Phosphorylase B"/>
    <property type="match status" value="4"/>
</dbReference>
<keyword evidence="4" id="KW-1133">Transmembrane helix</keyword>
<comment type="caution">
    <text evidence="5">The sequence shown here is derived from an EMBL/GenBank/DDBJ whole genome shotgun (WGS) entry which is preliminary data.</text>
</comment>
<reference evidence="5 6" key="1">
    <citation type="submission" date="2022-05" db="EMBL/GenBank/DDBJ databases">
        <authorList>
            <consortium name="Genoscope - CEA"/>
            <person name="William W."/>
        </authorList>
    </citation>
    <scope>NUCLEOTIDE SEQUENCE [LARGE SCALE GENOMIC DNA]</scope>
</reference>
<dbReference type="PANTHER" id="PTHR48043:SF145">
    <property type="entry name" value="FI06409P-RELATED"/>
    <property type="match status" value="1"/>
</dbReference>
<gene>
    <name evidence="5" type="ORF">PLOB_00000673</name>
</gene>
<keyword evidence="2" id="KW-0328">Glycosyltransferase</keyword>
<feature type="transmembrane region" description="Helical" evidence="4">
    <location>
        <begin position="847"/>
        <end position="871"/>
    </location>
</feature>
<dbReference type="Proteomes" id="UP001159405">
    <property type="component" value="Unassembled WGS sequence"/>
</dbReference>
<evidence type="ECO:0000256" key="3">
    <source>
        <dbReference type="ARBA" id="ARBA00022679"/>
    </source>
</evidence>
<dbReference type="InterPro" id="IPR035595">
    <property type="entry name" value="UDP_glycos_trans_CS"/>
</dbReference>
<evidence type="ECO:0000256" key="4">
    <source>
        <dbReference type="SAM" id="Phobius"/>
    </source>
</evidence>
<comment type="similarity">
    <text evidence="1">Belongs to the UDP-glycosyltransferase family.</text>
</comment>
<keyword evidence="4" id="KW-0812">Transmembrane</keyword>
<organism evidence="5 6">
    <name type="scientific">Porites lobata</name>
    <dbReference type="NCBI Taxonomy" id="104759"/>
    <lineage>
        <taxon>Eukaryota</taxon>
        <taxon>Metazoa</taxon>
        <taxon>Cnidaria</taxon>
        <taxon>Anthozoa</taxon>
        <taxon>Hexacorallia</taxon>
        <taxon>Scleractinia</taxon>
        <taxon>Fungiina</taxon>
        <taxon>Poritidae</taxon>
        <taxon>Porites</taxon>
    </lineage>
</organism>
<dbReference type="CDD" id="cd03784">
    <property type="entry name" value="GT1_Gtf-like"/>
    <property type="match status" value="2"/>
</dbReference>
<evidence type="ECO:0000313" key="6">
    <source>
        <dbReference type="Proteomes" id="UP001159405"/>
    </source>
</evidence>
<proteinExistence type="inferred from homology"/>
<keyword evidence="4" id="KW-0472">Membrane</keyword>
<evidence type="ECO:0008006" key="7">
    <source>
        <dbReference type="Google" id="ProtNLM"/>
    </source>
</evidence>